<dbReference type="Pfam" id="PF02909">
    <property type="entry name" value="TetR_C_1"/>
    <property type="match status" value="1"/>
</dbReference>
<dbReference type="AlphaFoldDB" id="A0A9W6R7V2"/>
<dbReference type="GO" id="GO:0000976">
    <property type="term" value="F:transcription cis-regulatory region binding"/>
    <property type="evidence" value="ECO:0007669"/>
    <property type="project" value="TreeGrafter"/>
</dbReference>
<dbReference type="EMBL" id="BSTI01000029">
    <property type="protein sequence ID" value="GLY70984.1"/>
    <property type="molecule type" value="Genomic_DNA"/>
</dbReference>
<feature type="DNA-binding region" description="H-T-H motif" evidence="4">
    <location>
        <begin position="38"/>
        <end position="57"/>
    </location>
</feature>
<reference evidence="6" key="1">
    <citation type="submission" date="2023-03" db="EMBL/GenBank/DDBJ databases">
        <title>Amycolatopsis taiwanensis NBRC 103393.</title>
        <authorList>
            <person name="Ichikawa N."/>
            <person name="Sato H."/>
            <person name="Tonouchi N."/>
        </authorList>
    </citation>
    <scope>NUCLEOTIDE SEQUENCE</scope>
    <source>
        <strain evidence="6">NBRC 103393</strain>
    </source>
</reference>
<dbReference type="RefSeq" id="WP_285490478.1">
    <property type="nucleotide sequence ID" value="NZ_BSTI01000029.1"/>
</dbReference>
<keyword evidence="7" id="KW-1185">Reference proteome</keyword>
<proteinExistence type="predicted"/>
<organism evidence="6 7">
    <name type="scientific">Amycolatopsis taiwanensis</name>
    <dbReference type="NCBI Taxonomy" id="342230"/>
    <lineage>
        <taxon>Bacteria</taxon>
        <taxon>Bacillati</taxon>
        <taxon>Actinomycetota</taxon>
        <taxon>Actinomycetes</taxon>
        <taxon>Pseudonocardiales</taxon>
        <taxon>Pseudonocardiaceae</taxon>
        <taxon>Amycolatopsis</taxon>
    </lineage>
</organism>
<dbReference type="SUPFAM" id="SSF46689">
    <property type="entry name" value="Homeodomain-like"/>
    <property type="match status" value="1"/>
</dbReference>
<keyword evidence="2 4" id="KW-0238">DNA-binding</keyword>
<evidence type="ECO:0000313" key="6">
    <source>
        <dbReference type="EMBL" id="GLY70984.1"/>
    </source>
</evidence>
<dbReference type="Proteomes" id="UP001165136">
    <property type="component" value="Unassembled WGS sequence"/>
</dbReference>
<dbReference type="InterPro" id="IPR004111">
    <property type="entry name" value="Repressor_TetR_C"/>
</dbReference>
<dbReference type="GO" id="GO:0045892">
    <property type="term" value="P:negative regulation of DNA-templated transcription"/>
    <property type="evidence" value="ECO:0007669"/>
    <property type="project" value="InterPro"/>
</dbReference>
<dbReference type="PANTHER" id="PTHR30055:SF219">
    <property type="entry name" value="TRANSCRIPTIONAL REGULATORY PROTEIN"/>
    <property type="match status" value="1"/>
</dbReference>
<comment type="caution">
    <text evidence="6">The sequence shown here is derived from an EMBL/GenBank/DDBJ whole genome shotgun (WGS) entry which is preliminary data.</text>
</comment>
<evidence type="ECO:0000256" key="2">
    <source>
        <dbReference type="ARBA" id="ARBA00023125"/>
    </source>
</evidence>
<name>A0A9W6R7V2_9PSEU</name>
<keyword evidence="1" id="KW-0805">Transcription regulation</keyword>
<dbReference type="GO" id="GO:0003700">
    <property type="term" value="F:DNA-binding transcription factor activity"/>
    <property type="evidence" value="ECO:0007669"/>
    <property type="project" value="TreeGrafter"/>
</dbReference>
<evidence type="ECO:0000259" key="5">
    <source>
        <dbReference type="PROSITE" id="PS50977"/>
    </source>
</evidence>
<sequence length="222" mass="24596">MSRSASGAPTGRPPRTSRAEILAAAHRVIDRDGWQNLTIRRLAAEVGASPATVYYHVRDKDDLLIHLLNDYADQIPRPELPVDPRERILAAATIMHDVLAARPWIVEVLAADDLLGESAVWLVEAILAGAVDSGSDPTQAVHLYRNIWYFTAGEILIRANSARRRAQHDRPAYRDQVFGRLDETDYPHLARLADRWPALTAEDTYAEGLRALVDGALPPRSG</sequence>
<dbReference type="InterPro" id="IPR001647">
    <property type="entry name" value="HTH_TetR"/>
</dbReference>
<evidence type="ECO:0000256" key="4">
    <source>
        <dbReference type="PROSITE-ProRule" id="PRU00335"/>
    </source>
</evidence>
<dbReference type="PRINTS" id="PR00455">
    <property type="entry name" value="HTHTETR"/>
</dbReference>
<dbReference type="SUPFAM" id="SSF48498">
    <property type="entry name" value="Tetracyclin repressor-like, C-terminal domain"/>
    <property type="match status" value="1"/>
</dbReference>
<gene>
    <name evidence="6" type="ORF">Atai01_76030</name>
</gene>
<keyword evidence="3" id="KW-0804">Transcription</keyword>
<accession>A0A9W6R7V2</accession>
<dbReference type="PROSITE" id="PS50977">
    <property type="entry name" value="HTH_TETR_2"/>
    <property type="match status" value="1"/>
</dbReference>
<protein>
    <submittedName>
        <fullName evidence="6">TetR family transcriptional regulator</fullName>
    </submittedName>
</protein>
<evidence type="ECO:0000256" key="1">
    <source>
        <dbReference type="ARBA" id="ARBA00023015"/>
    </source>
</evidence>
<dbReference type="InterPro" id="IPR036271">
    <property type="entry name" value="Tet_transcr_reg_TetR-rel_C_sf"/>
</dbReference>
<dbReference type="InterPro" id="IPR050109">
    <property type="entry name" value="HTH-type_TetR-like_transc_reg"/>
</dbReference>
<dbReference type="Gene3D" id="1.10.357.10">
    <property type="entry name" value="Tetracycline Repressor, domain 2"/>
    <property type="match status" value="1"/>
</dbReference>
<dbReference type="Pfam" id="PF00440">
    <property type="entry name" value="TetR_N"/>
    <property type="match status" value="1"/>
</dbReference>
<evidence type="ECO:0000256" key="3">
    <source>
        <dbReference type="ARBA" id="ARBA00023163"/>
    </source>
</evidence>
<dbReference type="Gene3D" id="1.10.10.60">
    <property type="entry name" value="Homeodomain-like"/>
    <property type="match status" value="1"/>
</dbReference>
<feature type="domain" description="HTH tetR-type" evidence="5">
    <location>
        <begin position="15"/>
        <end position="75"/>
    </location>
</feature>
<dbReference type="PANTHER" id="PTHR30055">
    <property type="entry name" value="HTH-TYPE TRANSCRIPTIONAL REGULATOR RUTR"/>
    <property type="match status" value="1"/>
</dbReference>
<evidence type="ECO:0000313" key="7">
    <source>
        <dbReference type="Proteomes" id="UP001165136"/>
    </source>
</evidence>
<dbReference type="InterPro" id="IPR009057">
    <property type="entry name" value="Homeodomain-like_sf"/>
</dbReference>